<evidence type="ECO:0000256" key="1">
    <source>
        <dbReference type="ARBA" id="ARBA00003434"/>
    </source>
</evidence>
<protein>
    <submittedName>
        <fullName evidence="6">Uncharacterized protein</fullName>
    </submittedName>
</protein>
<dbReference type="EMBL" id="JH668310">
    <property type="protein sequence ID" value="KAG6444395.1"/>
    <property type="molecule type" value="Genomic_DNA"/>
</dbReference>
<reference evidence="6" key="2">
    <citation type="submission" date="2020-12" db="EMBL/GenBank/DDBJ databases">
        <authorList>
            <person name="Kanost M."/>
        </authorList>
    </citation>
    <scope>NUCLEOTIDE SEQUENCE</scope>
</reference>
<proteinExistence type="inferred from homology"/>
<dbReference type="OrthoDB" id="7490938at2759"/>
<reference evidence="6" key="1">
    <citation type="journal article" date="2016" name="Insect Biochem. Mol. Biol.">
        <title>Multifaceted biological insights from a draft genome sequence of the tobacco hornworm moth, Manduca sexta.</title>
        <authorList>
            <person name="Kanost M.R."/>
            <person name="Arrese E.L."/>
            <person name="Cao X."/>
            <person name="Chen Y.R."/>
            <person name="Chellapilla S."/>
            <person name="Goldsmith M.R."/>
            <person name="Grosse-Wilde E."/>
            <person name="Heckel D.G."/>
            <person name="Herndon N."/>
            <person name="Jiang H."/>
            <person name="Papanicolaou A."/>
            <person name="Qu J."/>
            <person name="Soulages J.L."/>
            <person name="Vogel H."/>
            <person name="Walters J."/>
            <person name="Waterhouse R.M."/>
            <person name="Ahn S.J."/>
            <person name="Almeida F.C."/>
            <person name="An C."/>
            <person name="Aqrawi P."/>
            <person name="Bretschneider A."/>
            <person name="Bryant W.B."/>
            <person name="Bucks S."/>
            <person name="Chao H."/>
            <person name="Chevignon G."/>
            <person name="Christen J.M."/>
            <person name="Clarke D.F."/>
            <person name="Dittmer N.T."/>
            <person name="Ferguson L.C.F."/>
            <person name="Garavelou S."/>
            <person name="Gordon K.H.J."/>
            <person name="Gunaratna R.T."/>
            <person name="Han Y."/>
            <person name="Hauser F."/>
            <person name="He Y."/>
            <person name="Heidel-Fischer H."/>
            <person name="Hirsh A."/>
            <person name="Hu Y."/>
            <person name="Jiang H."/>
            <person name="Kalra D."/>
            <person name="Klinner C."/>
            <person name="Konig C."/>
            <person name="Kovar C."/>
            <person name="Kroll A.R."/>
            <person name="Kuwar S.S."/>
            <person name="Lee S.L."/>
            <person name="Lehman R."/>
            <person name="Li K."/>
            <person name="Li Z."/>
            <person name="Liang H."/>
            <person name="Lovelace S."/>
            <person name="Lu Z."/>
            <person name="Mansfield J.H."/>
            <person name="McCulloch K.J."/>
            <person name="Mathew T."/>
            <person name="Morton B."/>
            <person name="Muzny D.M."/>
            <person name="Neunemann D."/>
            <person name="Ongeri F."/>
            <person name="Pauchet Y."/>
            <person name="Pu L.L."/>
            <person name="Pyrousis I."/>
            <person name="Rao X.J."/>
            <person name="Redding A."/>
            <person name="Roesel C."/>
            <person name="Sanchez-Gracia A."/>
            <person name="Schaack S."/>
            <person name="Shukla A."/>
            <person name="Tetreau G."/>
            <person name="Wang Y."/>
            <person name="Xiong G.H."/>
            <person name="Traut W."/>
            <person name="Walsh T.K."/>
            <person name="Worley K.C."/>
            <person name="Wu D."/>
            <person name="Wu W."/>
            <person name="Wu Y.Q."/>
            <person name="Zhang X."/>
            <person name="Zou Z."/>
            <person name="Zucker H."/>
            <person name="Briscoe A.D."/>
            <person name="Burmester T."/>
            <person name="Clem R.J."/>
            <person name="Feyereisen R."/>
            <person name="Grimmelikhuijzen C.J.P."/>
            <person name="Hamodrakas S.J."/>
            <person name="Hansson B.S."/>
            <person name="Huguet E."/>
            <person name="Jermiin L.S."/>
            <person name="Lan Q."/>
            <person name="Lehman H.K."/>
            <person name="Lorenzen M."/>
            <person name="Merzendorfer H."/>
            <person name="Michalopoulos I."/>
            <person name="Morton D.B."/>
            <person name="Muthukrishnan S."/>
            <person name="Oakeshott J.G."/>
            <person name="Palmer W."/>
            <person name="Park Y."/>
            <person name="Passarelli A.L."/>
            <person name="Rozas J."/>
            <person name="Schwartz L.M."/>
            <person name="Smith W."/>
            <person name="Southgate A."/>
            <person name="Vilcinskas A."/>
            <person name="Vogt R."/>
            <person name="Wang P."/>
            <person name="Werren J."/>
            <person name="Yu X.Q."/>
            <person name="Zhou J.J."/>
            <person name="Brown S.J."/>
            <person name="Scherer S.E."/>
            <person name="Richards S."/>
            <person name="Blissard G.W."/>
        </authorList>
    </citation>
    <scope>NUCLEOTIDE SEQUENCE</scope>
</reference>
<dbReference type="Proteomes" id="UP000791440">
    <property type="component" value="Unassembled WGS sequence"/>
</dbReference>
<dbReference type="GO" id="GO:0007304">
    <property type="term" value="P:chorion-containing eggshell formation"/>
    <property type="evidence" value="ECO:0007669"/>
    <property type="project" value="InterPro"/>
</dbReference>
<comment type="similarity">
    <text evidence="2 4">Belongs to the chorion protein family.</text>
</comment>
<dbReference type="InterPro" id="IPR002635">
    <property type="entry name" value="Chorion"/>
</dbReference>
<dbReference type="EMBL" id="JH668310">
    <property type="protein sequence ID" value="KAG6444394.1"/>
    <property type="molecule type" value="Genomic_DNA"/>
</dbReference>
<comment type="caution">
    <text evidence="6">The sequence shown here is derived from an EMBL/GenBank/DDBJ whole genome shotgun (WGS) entry which is preliminary data.</text>
</comment>
<sequence length="117" mass="11102">MNAILFACLFACVAQNAYAQFGLGNPLGCNGLGLGPINPLAGPFPGNLGAPGLGLGGLPVAAGPIAYGDVAIAGELPVGGNTAIAGNVPVVGYVMFEGNVPAGGIVSVANGCGCGCM</sequence>
<dbReference type="AlphaFoldDB" id="A0A922CEY2"/>
<name>A0A922CEY2_MANSE</name>
<evidence type="ECO:0000313" key="7">
    <source>
        <dbReference type="Proteomes" id="UP000791440"/>
    </source>
</evidence>
<evidence type="ECO:0000256" key="4">
    <source>
        <dbReference type="RuleBase" id="RU004378"/>
    </source>
</evidence>
<organism evidence="6 7">
    <name type="scientific">Manduca sexta</name>
    <name type="common">Tobacco hawkmoth</name>
    <name type="synonym">Tobacco hornworm</name>
    <dbReference type="NCBI Taxonomy" id="7130"/>
    <lineage>
        <taxon>Eukaryota</taxon>
        <taxon>Metazoa</taxon>
        <taxon>Ecdysozoa</taxon>
        <taxon>Arthropoda</taxon>
        <taxon>Hexapoda</taxon>
        <taxon>Insecta</taxon>
        <taxon>Pterygota</taxon>
        <taxon>Neoptera</taxon>
        <taxon>Endopterygota</taxon>
        <taxon>Lepidoptera</taxon>
        <taxon>Glossata</taxon>
        <taxon>Ditrysia</taxon>
        <taxon>Bombycoidea</taxon>
        <taxon>Sphingidae</taxon>
        <taxon>Sphinginae</taxon>
        <taxon>Sphingini</taxon>
        <taxon>Manduca</taxon>
    </lineage>
</organism>
<comment type="function">
    <text evidence="1">This protein is one of many from the eggshell of the silk moth.</text>
</comment>
<accession>A0A922CEY2</accession>
<feature type="chain" id="PRO_5038276690" evidence="5">
    <location>
        <begin position="20"/>
        <end position="117"/>
    </location>
</feature>
<dbReference type="GO" id="GO:0042600">
    <property type="term" value="C:egg chorion"/>
    <property type="evidence" value="ECO:0007669"/>
    <property type="project" value="InterPro"/>
</dbReference>
<evidence type="ECO:0000256" key="3">
    <source>
        <dbReference type="ARBA" id="ARBA00022737"/>
    </source>
</evidence>
<evidence type="ECO:0000256" key="2">
    <source>
        <dbReference type="ARBA" id="ARBA00005906"/>
    </source>
</evidence>
<keyword evidence="3" id="KW-0677">Repeat</keyword>
<feature type="signal peptide" evidence="5">
    <location>
        <begin position="1"/>
        <end position="19"/>
    </location>
</feature>
<keyword evidence="7" id="KW-1185">Reference proteome</keyword>
<gene>
    <name evidence="6" type="ORF">O3G_MSEX003335</name>
</gene>
<evidence type="ECO:0000313" key="6">
    <source>
        <dbReference type="EMBL" id="KAG6444395.1"/>
    </source>
</evidence>
<dbReference type="GO" id="GO:0005213">
    <property type="term" value="F:structural constituent of egg chorion"/>
    <property type="evidence" value="ECO:0007669"/>
    <property type="project" value="InterPro"/>
</dbReference>
<dbReference type="Pfam" id="PF01723">
    <property type="entry name" value="Chorion_1"/>
    <property type="match status" value="1"/>
</dbReference>
<evidence type="ECO:0000256" key="5">
    <source>
        <dbReference type="SAM" id="SignalP"/>
    </source>
</evidence>
<keyword evidence="5" id="KW-0732">Signal</keyword>